<dbReference type="GO" id="GO:0004672">
    <property type="term" value="F:protein kinase activity"/>
    <property type="evidence" value="ECO:0007669"/>
    <property type="project" value="InterPro"/>
</dbReference>
<dbReference type="HOGENOM" id="CLU_019279_2_0_1"/>
<dbReference type="InterPro" id="IPR050235">
    <property type="entry name" value="CK1_Ser-Thr_kinase"/>
</dbReference>
<dbReference type="Gene3D" id="1.10.510.10">
    <property type="entry name" value="Transferase(Phosphotransferase) domain 1"/>
    <property type="match status" value="1"/>
</dbReference>
<dbReference type="PROSITE" id="PS50011">
    <property type="entry name" value="PROTEIN_KINASE_DOM"/>
    <property type="match status" value="1"/>
</dbReference>
<feature type="domain" description="Protein kinase" evidence="1">
    <location>
        <begin position="18"/>
        <end position="298"/>
    </location>
</feature>
<evidence type="ECO:0000313" key="3">
    <source>
        <dbReference type="Proteomes" id="UP000008063"/>
    </source>
</evidence>
<dbReference type="EMBL" id="GL945474">
    <property type="protein sequence ID" value="EGO04448.1"/>
    <property type="molecule type" value="Genomic_DNA"/>
</dbReference>
<proteinExistence type="predicted"/>
<dbReference type="PANTHER" id="PTHR11909">
    <property type="entry name" value="CASEIN KINASE-RELATED"/>
    <property type="match status" value="1"/>
</dbReference>
<dbReference type="OMA" id="RECETPK"/>
<evidence type="ECO:0000313" key="2">
    <source>
        <dbReference type="EMBL" id="EGO04448.1"/>
    </source>
</evidence>
<gene>
    <name evidence="2" type="ORF">SERLA73DRAFT_118550</name>
</gene>
<name>F8PH64_SERL3</name>
<dbReference type="Pfam" id="PF00069">
    <property type="entry name" value="Pkinase"/>
    <property type="match status" value="1"/>
</dbReference>
<organism evidence="3">
    <name type="scientific">Serpula lacrymans var. lacrymans (strain S7.3)</name>
    <name type="common">Dry rot fungus</name>
    <dbReference type="NCBI Taxonomy" id="936435"/>
    <lineage>
        <taxon>Eukaryota</taxon>
        <taxon>Fungi</taxon>
        <taxon>Dikarya</taxon>
        <taxon>Basidiomycota</taxon>
        <taxon>Agaricomycotina</taxon>
        <taxon>Agaricomycetes</taxon>
        <taxon>Agaricomycetidae</taxon>
        <taxon>Boletales</taxon>
        <taxon>Coniophorineae</taxon>
        <taxon>Serpulaceae</taxon>
        <taxon>Serpula</taxon>
    </lineage>
</organism>
<keyword evidence="3" id="KW-1185">Reference proteome</keyword>
<dbReference type="AlphaFoldDB" id="F8PH64"/>
<dbReference type="GO" id="GO:0005524">
    <property type="term" value="F:ATP binding"/>
    <property type="evidence" value="ECO:0007669"/>
    <property type="project" value="InterPro"/>
</dbReference>
<sequence>MTASKDKLDLSIIINHQYCLEEHIATGSFGQVWRGFDMLNHEDVAIKLEAGDTLSTHLWREAQIYEQLGGCIGFPKLYWYGSHEDDNEMVIDLLGASLEQVFNLCGRKFSLKTVLILIDQMASIFYYYKNISWILHSYHLVHCNLKPENFLLGVNGSAGILHLIDLGLSTEKIHPITGEHIPYKDGQKSLGTICYLSCNAHMGIQQSQCDDLEAIVYIKIYFLHGSLPWLGIKGSKEKKYRLIKKKKLHTTPAALCHGLPKEFHDFLLYTRSLAYNQDPDYFYICNLFRNLAAHHGFLYNYSYDWTRKN</sequence>
<evidence type="ECO:0000259" key="1">
    <source>
        <dbReference type="PROSITE" id="PS50011"/>
    </source>
</evidence>
<dbReference type="InterPro" id="IPR011009">
    <property type="entry name" value="Kinase-like_dom_sf"/>
</dbReference>
<dbReference type="InParanoid" id="F8PH64"/>
<reference evidence="3" key="1">
    <citation type="journal article" date="2011" name="Science">
        <title>The plant cell wall-decomposing machinery underlies the functional diversity of forest fungi.</title>
        <authorList>
            <person name="Eastwood D.C."/>
            <person name="Floudas D."/>
            <person name="Binder M."/>
            <person name="Majcherczyk A."/>
            <person name="Schneider P."/>
            <person name="Aerts A."/>
            <person name="Asiegbu F.O."/>
            <person name="Baker S.E."/>
            <person name="Barry K."/>
            <person name="Bendiksby M."/>
            <person name="Blumentritt M."/>
            <person name="Coutinho P.M."/>
            <person name="Cullen D."/>
            <person name="de Vries R.P."/>
            <person name="Gathman A."/>
            <person name="Goodell B."/>
            <person name="Henrissat B."/>
            <person name="Ihrmark K."/>
            <person name="Kauserud H."/>
            <person name="Kohler A."/>
            <person name="LaButti K."/>
            <person name="Lapidus A."/>
            <person name="Lavin J.L."/>
            <person name="Lee Y.-H."/>
            <person name="Lindquist E."/>
            <person name="Lilly W."/>
            <person name="Lucas S."/>
            <person name="Morin E."/>
            <person name="Murat C."/>
            <person name="Oguiza J.A."/>
            <person name="Park J."/>
            <person name="Pisabarro A.G."/>
            <person name="Riley R."/>
            <person name="Rosling A."/>
            <person name="Salamov A."/>
            <person name="Schmidt O."/>
            <person name="Schmutz J."/>
            <person name="Skrede I."/>
            <person name="Stenlid J."/>
            <person name="Wiebenga A."/>
            <person name="Xie X."/>
            <person name="Kuees U."/>
            <person name="Hibbett D.S."/>
            <person name="Hoffmeister D."/>
            <person name="Hoegberg N."/>
            <person name="Martin F."/>
            <person name="Grigoriev I.V."/>
            <person name="Watkinson S.C."/>
        </authorList>
    </citation>
    <scope>NUCLEOTIDE SEQUENCE [LARGE SCALE GENOMIC DNA]</scope>
    <source>
        <strain evidence="3">strain S7.3</strain>
    </source>
</reference>
<dbReference type="SUPFAM" id="SSF56112">
    <property type="entry name" value="Protein kinase-like (PK-like)"/>
    <property type="match status" value="1"/>
</dbReference>
<dbReference type="Proteomes" id="UP000008063">
    <property type="component" value="Unassembled WGS sequence"/>
</dbReference>
<dbReference type="InterPro" id="IPR000719">
    <property type="entry name" value="Prot_kinase_dom"/>
</dbReference>
<dbReference type="eggNOG" id="KOG1164">
    <property type="taxonomic scope" value="Eukaryota"/>
</dbReference>
<dbReference type="CDD" id="cd14016">
    <property type="entry name" value="STKc_CK1"/>
    <property type="match status" value="1"/>
</dbReference>
<accession>F8PH64</accession>
<dbReference type="STRING" id="936435.F8PH64"/>
<protein>
    <recommendedName>
        <fullName evidence="1">Protein kinase domain-containing protein</fullName>
    </recommendedName>
</protein>
<dbReference type="SMART" id="SM00220">
    <property type="entry name" value="S_TKc"/>
    <property type="match status" value="1"/>
</dbReference>